<evidence type="ECO:0000313" key="1">
    <source>
        <dbReference type="EMBL" id="OEK09124.1"/>
    </source>
</evidence>
<accession>A0A1E5TCM9</accession>
<name>A0A1E5TCM9_9FLAO</name>
<dbReference type="EMBL" id="MDJD01000007">
    <property type="protein sequence ID" value="OEK09124.1"/>
    <property type="molecule type" value="Genomic_DNA"/>
</dbReference>
<dbReference type="AlphaFoldDB" id="A0A1E5TCM9"/>
<sequence>MDNEIKGEGNSANFTFRMHDPRLNRFFTVDPLTQKYPHYSPYSFSGNKLINSRELEGLEEMLAIDKVGNNQSAWFYVDRREMGHFGGIFSSSFGGENSFVKASIYNTEKLKSSLYRTISERHSYYNFVHLYMKEKGISNQWFKAAAEVTKYNPFALEVGVGAAAKSATNMWFLSDSSEEFLRGGNEFLFSHNMNNAKRIIENEGVINDSFADANGVEQSFFGLAGADLDLKLVEYEQTLVQTYMNNFKKNNPKADMANIVGQINSSFSNPLAPNSVSKVIREFFTEKDKNGNETINFDFSNYEHRVKLGQEIIKDLYEEED</sequence>
<dbReference type="STRING" id="1849968.A8C32_10340"/>
<evidence type="ECO:0000313" key="2">
    <source>
        <dbReference type="Proteomes" id="UP000095713"/>
    </source>
</evidence>
<gene>
    <name evidence="1" type="ORF">A8C32_10340</name>
</gene>
<reference evidence="1 2" key="1">
    <citation type="submission" date="2016-05" db="EMBL/GenBank/DDBJ databases">
        <title>Draft Genome Sequence of Algibacter sp. Strain SK-16 Isolated from the Surface Water of Aburatsubo Inlet.</title>
        <authorList>
            <person name="Wong S.-K."/>
            <person name="Yoshizawa S."/>
            <person name="Nakajima Y."/>
            <person name="Ogura Y."/>
            <person name="Tetsuya H."/>
            <person name="Hamasaki K."/>
        </authorList>
    </citation>
    <scope>NUCLEOTIDE SEQUENCE [LARGE SCALE GENOMIC DNA]</scope>
    <source>
        <strain evidence="1 2">SK-16</strain>
    </source>
</reference>
<comment type="caution">
    <text evidence="1">The sequence shown here is derived from an EMBL/GenBank/DDBJ whole genome shotgun (WGS) entry which is preliminary data.</text>
</comment>
<evidence type="ECO:0008006" key="3">
    <source>
        <dbReference type="Google" id="ProtNLM"/>
    </source>
</evidence>
<protein>
    <recommendedName>
        <fullName evidence="3">RHS repeat-associated core domain-containing protein</fullName>
    </recommendedName>
</protein>
<organism evidence="1 2">
    <name type="scientific">Flavivirga aquatica</name>
    <dbReference type="NCBI Taxonomy" id="1849968"/>
    <lineage>
        <taxon>Bacteria</taxon>
        <taxon>Pseudomonadati</taxon>
        <taxon>Bacteroidota</taxon>
        <taxon>Flavobacteriia</taxon>
        <taxon>Flavobacteriales</taxon>
        <taxon>Flavobacteriaceae</taxon>
        <taxon>Flavivirga</taxon>
    </lineage>
</organism>
<dbReference type="Proteomes" id="UP000095713">
    <property type="component" value="Unassembled WGS sequence"/>
</dbReference>
<proteinExistence type="predicted"/>
<keyword evidence="2" id="KW-1185">Reference proteome</keyword>